<evidence type="ECO:0000256" key="8">
    <source>
        <dbReference type="ARBA" id="ARBA00023136"/>
    </source>
</evidence>
<dbReference type="GO" id="GO:0015184">
    <property type="term" value="F:L-cystine transmembrane transporter activity"/>
    <property type="evidence" value="ECO:0007669"/>
    <property type="project" value="TreeGrafter"/>
</dbReference>
<proteinExistence type="inferred from homology"/>
<evidence type="ECO:0000256" key="6">
    <source>
        <dbReference type="ARBA" id="ARBA00022970"/>
    </source>
</evidence>
<evidence type="ECO:0000256" key="3">
    <source>
        <dbReference type="ARBA" id="ARBA00022448"/>
    </source>
</evidence>
<sequence>MNGQAWLLLLEGAWTTLWISSIAIALGVVIGLGIALLRMARIPFVEQALVLYVSLARATPLVTLVLFIFLSAPTFGLAMDRNTAAILALTLNTAAFNAEVWRTAFISFSREQKEAALACGMTNGVFFRRIMLPQMITSSLPGLVNEMSFLIKSSPAIAVIGIVDLTRVTNRISAVTYEPLPPILAAALLYMLIIGVLLKVQAIAEKKANRLAM</sequence>
<reference evidence="11" key="1">
    <citation type="submission" date="2016-10" db="EMBL/GenBank/DDBJ databases">
        <authorList>
            <person name="Varghese N."/>
            <person name="Submissions S."/>
        </authorList>
    </citation>
    <scope>NUCLEOTIDE SEQUENCE [LARGE SCALE GENOMIC DNA]</scope>
    <source>
        <strain evidence="11">DSM 26382</strain>
    </source>
</reference>
<dbReference type="EMBL" id="FMZQ01000011">
    <property type="protein sequence ID" value="SDD11913.1"/>
    <property type="molecule type" value="Genomic_DNA"/>
</dbReference>
<dbReference type="NCBIfam" id="TIGR01726">
    <property type="entry name" value="HEQRo_perm_3TM"/>
    <property type="match status" value="1"/>
</dbReference>
<dbReference type="RefSeq" id="WP_017678737.1">
    <property type="nucleotide sequence ID" value="NZ_FMZQ01000011.1"/>
</dbReference>
<name>A0A1G6S5E8_9GAMM</name>
<dbReference type="Pfam" id="PF00528">
    <property type="entry name" value="BPD_transp_1"/>
    <property type="match status" value="1"/>
</dbReference>
<dbReference type="CDD" id="cd06261">
    <property type="entry name" value="TM_PBP2"/>
    <property type="match status" value="1"/>
</dbReference>
<dbReference type="Gene3D" id="1.10.3720.10">
    <property type="entry name" value="MetI-like"/>
    <property type="match status" value="1"/>
</dbReference>
<evidence type="ECO:0000256" key="7">
    <source>
        <dbReference type="ARBA" id="ARBA00022989"/>
    </source>
</evidence>
<dbReference type="Proteomes" id="UP000199467">
    <property type="component" value="Unassembled WGS sequence"/>
</dbReference>
<comment type="subcellular location">
    <subcellularLocation>
        <location evidence="1">Cell inner membrane</location>
        <topology evidence="1">Multi-pass membrane protein</topology>
    </subcellularLocation>
    <subcellularLocation>
        <location evidence="9">Cell membrane</location>
        <topology evidence="9">Multi-pass membrane protein</topology>
    </subcellularLocation>
</comment>
<dbReference type="AlphaFoldDB" id="A0A1G6S5E8"/>
<comment type="similarity">
    <text evidence="2">Belongs to the binding-protein-dependent transport system permease family. HisMQ subfamily.</text>
</comment>
<dbReference type="InterPro" id="IPR043429">
    <property type="entry name" value="ArtM/GltK/GlnP/TcyL/YhdX-like"/>
</dbReference>
<dbReference type="SUPFAM" id="SSF161098">
    <property type="entry name" value="MetI-like"/>
    <property type="match status" value="1"/>
</dbReference>
<feature type="transmembrane region" description="Helical" evidence="9">
    <location>
        <begin position="183"/>
        <end position="204"/>
    </location>
</feature>
<dbReference type="PROSITE" id="PS50928">
    <property type="entry name" value="ABC_TM1"/>
    <property type="match status" value="1"/>
</dbReference>
<feature type="transmembrane region" description="Helical" evidence="9">
    <location>
        <begin position="49"/>
        <end position="72"/>
    </location>
</feature>
<evidence type="ECO:0000256" key="2">
    <source>
        <dbReference type="ARBA" id="ARBA00010072"/>
    </source>
</evidence>
<keyword evidence="8 9" id="KW-0472">Membrane</keyword>
<dbReference type="PANTHER" id="PTHR30614:SF0">
    <property type="entry name" value="L-CYSTINE TRANSPORT SYSTEM PERMEASE PROTEIN TCYL"/>
    <property type="match status" value="1"/>
</dbReference>
<organism evidence="10 11">
    <name type="scientific">Ectopseudomonas chengduensis</name>
    <dbReference type="NCBI Taxonomy" id="489632"/>
    <lineage>
        <taxon>Bacteria</taxon>
        <taxon>Pseudomonadati</taxon>
        <taxon>Pseudomonadota</taxon>
        <taxon>Gammaproteobacteria</taxon>
        <taxon>Pseudomonadales</taxon>
        <taxon>Pseudomonadaceae</taxon>
        <taxon>Ectopseudomonas</taxon>
    </lineage>
</organism>
<dbReference type="GO" id="GO:0043190">
    <property type="term" value="C:ATP-binding cassette (ABC) transporter complex"/>
    <property type="evidence" value="ECO:0007669"/>
    <property type="project" value="InterPro"/>
</dbReference>
<gene>
    <name evidence="10" type="ORF">SAMN05216576_11135</name>
</gene>
<keyword evidence="4" id="KW-1003">Cell membrane</keyword>
<evidence type="ECO:0000256" key="5">
    <source>
        <dbReference type="ARBA" id="ARBA00022692"/>
    </source>
</evidence>
<evidence type="ECO:0000313" key="11">
    <source>
        <dbReference type="Proteomes" id="UP000199467"/>
    </source>
</evidence>
<accession>A0A1G6S5E8</accession>
<evidence type="ECO:0000256" key="4">
    <source>
        <dbReference type="ARBA" id="ARBA00022475"/>
    </source>
</evidence>
<keyword evidence="11" id="KW-1185">Reference proteome</keyword>
<keyword evidence="7 9" id="KW-1133">Transmembrane helix</keyword>
<dbReference type="InterPro" id="IPR000515">
    <property type="entry name" value="MetI-like"/>
</dbReference>
<evidence type="ECO:0000256" key="9">
    <source>
        <dbReference type="RuleBase" id="RU363032"/>
    </source>
</evidence>
<keyword evidence="3 9" id="KW-0813">Transport</keyword>
<feature type="transmembrane region" description="Helical" evidence="9">
    <location>
        <begin position="12"/>
        <end position="37"/>
    </location>
</feature>
<keyword evidence="5 9" id="KW-0812">Transmembrane</keyword>
<dbReference type="InterPro" id="IPR035906">
    <property type="entry name" value="MetI-like_sf"/>
</dbReference>
<evidence type="ECO:0000313" key="10">
    <source>
        <dbReference type="EMBL" id="SDD11913.1"/>
    </source>
</evidence>
<keyword evidence="6" id="KW-0029">Amino-acid transport</keyword>
<evidence type="ECO:0000256" key="1">
    <source>
        <dbReference type="ARBA" id="ARBA00004429"/>
    </source>
</evidence>
<dbReference type="PANTHER" id="PTHR30614">
    <property type="entry name" value="MEMBRANE COMPONENT OF AMINO ACID ABC TRANSPORTER"/>
    <property type="match status" value="1"/>
</dbReference>
<protein>
    <submittedName>
        <fullName evidence="10">Polar amino acid transport system permease protein</fullName>
    </submittedName>
</protein>
<dbReference type="InterPro" id="IPR010065">
    <property type="entry name" value="AA_ABC_transptr_permease_3TM"/>
</dbReference>